<reference evidence="2 3" key="1">
    <citation type="submission" date="2018-05" db="EMBL/GenBank/DDBJ databases">
        <title>Lactobacillus sanfranciscensis Ah4 draft denome sequence.</title>
        <authorList>
            <person name="Zhang G."/>
        </authorList>
    </citation>
    <scope>NUCLEOTIDE SEQUENCE [LARGE SCALE GENOMIC DNA]</scope>
    <source>
        <strain evidence="2 3">Ah4</strain>
    </source>
</reference>
<evidence type="ECO:0000313" key="2">
    <source>
        <dbReference type="EMBL" id="TNK90108.1"/>
    </source>
</evidence>
<name>A0A5C4TI11_FRUSA</name>
<dbReference type="RefSeq" id="WP_139562877.1">
    <property type="nucleotide sequence ID" value="NZ_JARBEW010000012.1"/>
</dbReference>
<dbReference type="Proteomes" id="UP000313312">
    <property type="component" value="Unassembled WGS sequence"/>
</dbReference>
<evidence type="ECO:0000313" key="3">
    <source>
        <dbReference type="Proteomes" id="UP000313312"/>
    </source>
</evidence>
<dbReference type="AlphaFoldDB" id="A0A5C4TI11"/>
<dbReference type="Pfam" id="PF07972">
    <property type="entry name" value="Flavodoxin_NdrI"/>
    <property type="match status" value="1"/>
</dbReference>
<sequence>MKPLKLIFISNTGNTRNFAENLVNYAQEQNQKNPDYPLLSIEEISEQTDFGNETEPYFVSVPTYLFGGDGTGDNVKEVMTNILGEYLDYHDNAKQCLGIIGSGNKNFNIQYCLTAKRYSKRFNVPFLADFELRGNDKDVQRIYKDMVERTKEVNQ</sequence>
<dbReference type="EMBL" id="QFCR01000017">
    <property type="protein sequence ID" value="TNK90108.1"/>
    <property type="molecule type" value="Genomic_DNA"/>
</dbReference>
<dbReference type="PIRSF" id="PIRSF005087">
    <property type="entry name" value="NrdI"/>
    <property type="match status" value="1"/>
</dbReference>
<dbReference type="GO" id="GO:0016651">
    <property type="term" value="F:oxidoreductase activity, acting on NAD(P)H"/>
    <property type="evidence" value="ECO:0007669"/>
    <property type="project" value="UniProtKB-ARBA"/>
</dbReference>
<proteinExistence type="predicted"/>
<dbReference type="NCBIfam" id="NF002714">
    <property type="entry name" value="PRK02551.1"/>
    <property type="match status" value="1"/>
</dbReference>
<dbReference type="Gene3D" id="3.40.50.360">
    <property type="match status" value="1"/>
</dbReference>
<feature type="domain" description="Flavodoxin-like" evidence="1">
    <location>
        <begin position="4"/>
        <end position="155"/>
    </location>
</feature>
<dbReference type="PROSITE" id="PS50902">
    <property type="entry name" value="FLAVODOXIN_LIKE"/>
    <property type="match status" value="1"/>
</dbReference>
<dbReference type="GO" id="GO:0010181">
    <property type="term" value="F:FMN binding"/>
    <property type="evidence" value="ECO:0007669"/>
    <property type="project" value="InterPro"/>
</dbReference>
<dbReference type="InterPro" id="IPR029039">
    <property type="entry name" value="Flavoprotein-like_sf"/>
</dbReference>
<protein>
    <submittedName>
        <fullName evidence="2">Ribonucleotide reductase assembly protein NrdI</fullName>
    </submittedName>
</protein>
<accession>A0A5C4TI11</accession>
<evidence type="ECO:0000259" key="1">
    <source>
        <dbReference type="PROSITE" id="PS50902"/>
    </source>
</evidence>
<gene>
    <name evidence="2" type="ORF">DID87_05345</name>
</gene>
<comment type="caution">
    <text evidence="2">The sequence shown here is derived from an EMBL/GenBank/DDBJ whole genome shotgun (WGS) entry which is preliminary data.</text>
</comment>
<dbReference type="SUPFAM" id="SSF52218">
    <property type="entry name" value="Flavoproteins"/>
    <property type="match status" value="1"/>
</dbReference>
<dbReference type="PANTHER" id="PTHR37297">
    <property type="entry name" value="PROTEIN NRDI"/>
    <property type="match status" value="1"/>
</dbReference>
<dbReference type="InterPro" id="IPR004465">
    <property type="entry name" value="RNR_NrdI"/>
</dbReference>
<dbReference type="PANTHER" id="PTHR37297:SF1">
    <property type="entry name" value="PROTEIN NRDI"/>
    <property type="match status" value="1"/>
</dbReference>
<dbReference type="InterPro" id="IPR008254">
    <property type="entry name" value="Flavodoxin/NO_synth"/>
</dbReference>
<organism evidence="2 3">
    <name type="scientific">Fructilactobacillus sanfranciscensis</name>
    <name type="common">Lactobacillus sanfranciscensis</name>
    <dbReference type="NCBI Taxonomy" id="1625"/>
    <lineage>
        <taxon>Bacteria</taxon>
        <taxon>Bacillati</taxon>
        <taxon>Bacillota</taxon>
        <taxon>Bacilli</taxon>
        <taxon>Lactobacillales</taxon>
        <taxon>Lactobacillaceae</taxon>
        <taxon>Fructilactobacillus</taxon>
    </lineage>
</organism>